<protein>
    <recommendedName>
        <fullName evidence="3">Glycosyl transferase family 1 domain-containing protein</fullName>
    </recommendedName>
</protein>
<evidence type="ECO:0008006" key="3">
    <source>
        <dbReference type="Google" id="ProtNLM"/>
    </source>
</evidence>
<proteinExistence type="predicted"/>
<accession>A0A4Y4F8E9</accession>
<dbReference type="EMBL" id="BJOC01000035">
    <property type="protein sequence ID" value="GED23421.1"/>
    <property type="molecule type" value="Genomic_DNA"/>
</dbReference>
<dbReference type="SUPFAM" id="SSF53756">
    <property type="entry name" value="UDP-Glycosyltransferase/glycogen phosphorylase"/>
    <property type="match status" value="1"/>
</dbReference>
<organism evidence="1 2">
    <name type="scientific">Halomonas halmophila</name>
    <dbReference type="NCBI Taxonomy" id="252"/>
    <lineage>
        <taxon>Bacteria</taxon>
        <taxon>Pseudomonadati</taxon>
        <taxon>Pseudomonadota</taxon>
        <taxon>Gammaproteobacteria</taxon>
        <taxon>Oceanospirillales</taxon>
        <taxon>Halomonadaceae</taxon>
        <taxon>Halomonas</taxon>
    </lineage>
</organism>
<gene>
    <name evidence="1" type="ORF">HHA01_23980</name>
</gene>
<dbReference type="AlphaFoldDB" id="A0A4Y4F8E9"/>
<keyword evidence="2" id="KW-1185">Reference proteome</keyword>
<evidence type="ECO:0000313" key="2">
    <source>
        <dbReference type="Proteomes" id="UP000319812"/>
    </source>
</evidence>
<reference evidence="1 2" key="1">
    <citation type="submission" date="2019-06" db="EMBL/GenBank/DDBJ databases">
        <title>Whole genome shotgun sequence of Halomonas halmophila NBRC 15537.</title>
        <authorList>
            <person name="Hosoyama A."/>
            <person name="Uohara A."/>
            <person name="Ohji S."/>
            <person name="Ichikawa N."/>
        </authorList>
    </citation>
    <scope>NUCLEOTIDE SEQUENCE [LARGE SCALE GENOMIC DNA]</scope>
    <source>
        <strain evidence="1 2">NBRC 15537</strain>
    </source>
</reference>
<comment type="caution">
    <text evidence="1">The sequence shown here is derived from an EMBL/GenBank/DDBJ whole genome shotgun (WGS) entry which is preliminary data.</text>
</comment>
<evidence type="ECO:0000313" key="1">
    <source>
        <dbReference type="EMBL" id="GED23421.1"/>
    </source>
</evidence>
<dbReference type="Gene3D" id="3.40.50.2000">
    <property type="entry name" value="Glycogen Phosphorylase B"/>
    <property type="match status" value="1"/>
</dbReference>
<name>A0A4Y4F8E9_9GAMM</name>
<sequence>MTESMISKRWFVLSDGARPTEDIYFLESAAPGLRAEGLDIGRLDVRGLRWRLARWVLSRQMGANLVICRSLPVYALRWLERQRDLFGRIVYLVDDDIPAAAEDEGLPAAYRQRMARLAEMQPRWLALADVVVTCSERLAASLAGRHADVRVLTPPLIAPLPDLAHFETAGAEPGKWRLGFHGTRAHLPDLQHIASALIRLHDERPAVSLEVMMGRHTPPELRGLARLKAPDARSWKAFRRYQQQHRLHIGLAPLLDSAFNRGKSFIKFLDISAMGGVGIYSRRAPYTDIVEDGVTGLLVDDTPQAWHDALHYLCDNPETTRRMAENAARVARQRGDPAQAVAFWRRLSSGN</sequence>
<dbReference type="Proteomes" id="UP000319812">
    <property type="component" value="Unassembled WGS sequence"/>
</dbReference>